<evidence type="ECO:0008006" key="3">
    <source>
        <dbReference type="Google" id="ProtNLM"/>
    </source>
</evidence>
<sequence length="94" mass="10337">MSLLTPTPGPNPSMNEFVQLQSKALILAKESLAAAQERQAANANIHHRDHDFTVGDQVLLNLENITLPSDRTRTSQKLLARFAGPHTIIEQLSP</sequence>
<comment type="caution">
    <text evidence="1">The sequence shown here is derived from an EMBL/GenBank/DDBJ whole genome shotgun (WGS) entry which is preliminary data.</text>
</comment>
<reference evidence="1" key="1">
    <citation type="journal article" date="2020" name="Fungal Divers.">
        <title>Resolving the Mortierellaceae phylogeny through synthesis of multi-gene phylogenetics and phylogenomics.</title>
        <authorList>
            <person name="Vandepol N."/>
            <person name="Liber J."/>
            <person name="Desiro A."/>
            <person name="Na H."/>
            <person name="Kennedy M."/>
            <person name="Barry K."/>
            <person name="Grigoriev I.V."/>
            <person name="Miller A.N."/>
            <person name="O'Donnell K."/>
            <person name="Stajich J.E."/>
            <person name="Bonito G."/>
        </authorList>
    </citation>
    <scope>NUCLEOTIDE SEQUENCE</scope>
    <source>
        <strain evidence="1">NVP60</strain>
    </source>
</reference>
<organism evidence="1 2">
    <name type="scientific">Linnemannia gamsii</name>
    <dbReference type="NCBI Taxonomy" id="64522"/>
    <lineage>
        <taxon>Eukaryota</taxon>
        <taxon>Fungi</taxon>
        <taxon>Fungi incertae sedis</taxon>
        <taxon>Mucoromycota</taxon>
        <taxon>Mortierellomycotina</taxon>
        <taxon>Mortierellomycetes</taxon>
        <taxon>Mortierellales</taxon>
        <taxon>Mortierellaceae</taxon>
        <taxon>Linnemannia</taxon>
    </lineage>
</organism>
<keyword evidence="2" id="KW-1185">Reference proteome</keyword>
<proteinExistence type="predicted"/>
<dbReference type="AlphaFoldDB" id="A0A9P6QK18"/>
<feature type="non-terminal residue" evidence="1">
    <location>
        <position position="94"/>
    </location>
</feature>
<protein>
    <recommendedName>
        <fullName evidence="3">Integrase zinc-binding domain-containing protein</fullName>
    </recommendedName>
</protein>
<dbReference type="EMBL" id="JAAAIN010005679">
    <property type="protein sequence ID" value="KAG0273431.1"/>
    <property type="molecule type" value="Genomic_DNA"/>
</dbReference>
<name>A0A9P6QK18_9FUNG</name>
<dbReference type="Proteomes" id="UP000823405">
    <property type="component" value="Unassembled WGS sequence"/>
</dbReference>
<gene>
    <name evidence="1" type="ORF">BGZ97_010705</name>
</gene>
<evidence type="ECO:0000313" key="1">
    <source>
        <dbReference type="EMBL" id="KAG0273431.1"/>
    </source>
</evidence>
<evidence type="ECO:0000313" key="2">
    <source>
        <dbReference type="Proteomes" id="UP000823405"/>
    </source>
</evidence>
<accession>A0A9P6QK18</accession>